<dbReference type="Proteomes" id="UP000237631">
    <property type="component" value="Unassembled WGS sequence"/>
</dbReference>
<organism evidence="1 2">
    <name type="scientific">Cercospora berteroae</name>
    <dbReference type="NCBI Taxonomy" id="357750"/>
    <lineage>
        <taxon>Eukaryota</taxon>
        <taxon>Fungi</taxon>
        <taxon>Dikarya</taxon>
        <taxon>Ascomycota</taxon>
        <taxon>Pezizomycotina</taxon>
        <taxon>Dothideomycetes</taxon>
        <taxon>Dothideomycetidae</taxon>
        <taxon>Mycosphaerellales</taxon>
        <taxon>Mycosphaerellaceae</taxon>
        <taxon>Cercospora</taxon>
    </lineage>
</organism>
<evidence type="ECO:0000313" key="1">
    <source>
        <dbReference type="EMBL" id="PPJ57306.1"/>
    </source>
</evidence>
<keyword evidence="2" id="KW-1185">Reference proteome</keyword>
<dbReference type="EMBL" id="PNEN01000497">
    <property type="protein sequence ID" value="PPJ57306.1"/>
    <property type="molecule type" value="Genomic_DNA"/>
</dbReference>
<accession>A0A2S6CC71</accession>
<gene>
    <name evidence="1" type="ORF">CBER1_09031</name>
</gene>
<proteinExistence type="predicted"/>
<protein>
    <submittedName>
        <fullName evidence="1">Uncharacterized protein</fullName>
    </submittedName>
</protein>
<dbReference type="AlphaFoldDB" id="A0A2S6CC71"/>
<evidence type="ECO:0000313" key="2">
    <source>
        <dbReference type="Proteomes" id="UP000237631"/>
    </source>
</evidence>
<comment type="caution">
    <text evidence="1">The sequence shown here is derived from an EMBL/GenBank/DDBJ whole genome shotgun (WGS) entry which is preliminary data.</text>
</comment>
<name>A0A2S6CC71_9PEZI</name>
<reference evidence="2" key="1">
    <citation type="journal article" date="2017" name="bioRxiv">
        <title>Conservation of a gene cluster reveals novel cercosporin biosynthetic mechanisms and extends production to the genus Colletotrichum.</title>
        <authorList>
            <person name="de Jonge R."/>
            <person name="Ebert M.K."/>
            <person name="Huitt-Roehl C.R."/>
            <person name="Pal P."/>
            <person name="Suttle J.C."/>
            <person name="Spanner R.E."/>
            <person name="Neubauer J.D."/>
            <person name="Jurick W.M.II."/>
            <person name="Stott K.A."/>
            <person name="Secor G.A."/>
            <person name="Thomma B.P.H.J."/>
            <person name="Van de Peer Y."/>
            <person name="Townsend C.A."/>
            <person name="Bolton M.D."/>
        </authorList>
    </citation>
    <scope>NUCLEOTIDE SEQUENCE [LARGE SCALE GENOMIC DNA]</scope>
    <source>
        <strain evidence="2">CBS538.71</strain>
    </source>
</reference>
<sequence length="261" mass="29924">MPGSARESRGGVCLFNLQRVNNAFYGGITGSSKLMRLMFLALYSNDVLKKAAVIHDDLVPYHTPLFSILEMLESKAGRELLDWDFGSSALAQTDSASGETILTVKLHDMNLQSGSYKRAISRITKAWDRPEASWRRIKISNAKEPVPLTLRLETFSDRRRWTPHIGKVRVTWKFRGDDTLEYAFDLFIELFRLLNDRGDAIRDLHEKWETEMREARSKWNSWISQLKIEGNGLGDPKFSRSYEGKSLALEAVKKSMQIYSN</sequence>
<dbReference type="OrthoDB" id="10292239at2759"/>